<protein>
    <submittedName>
        <fullName evidence="1">Uncharacterized protein</fullName>
    </submittedName>
</protein>
<organism evidence="1 2">
    <name type="scientific">Lithohypha guttulata</name>
    <dbReference type="NCBI Taxonomy" id="1690604"/>
    <lineage>
        <taxon>Eukaryota</taxon>
        <taxon>Fungi</taxon>
        <taxon>Dikarya</taxon>
        <taxon>Ascomycota</taxon>
        <taxon>Pezizomycotina</taxon>
        <taxon>Eurotiomycetes</taxon>
        <taxon>Chaetothyriomycetidae</taxon>
        <taxon>Chaetothyriales</taxon>
        <taxon>Trichomeriaceae</taxon>
        <taxon>Lithohypha</taxon>
    </lineage>
</organism>
<dbReference type="Gene3D" id="3.80.10.10">
    <property type="entry name" value="Ribonuclease Inhibitor"/>
    <property type="match status" value="2"/>
</dbReference>
<accession>A0AAN7Y8U2</accession>
<evidence type="ECO:0000313" key="1">
    <source>
        <dbReference type="EMBL" id="KAK5081673.1"/>
    </source>
</evidence>
<dbReference type="EMBL" id="JAVRRJ010000009">
    <property type="protein sequence ID" value="KAK5081673.1"/>
    <property type="molecule type" value="Genomic_DNA"/>
</dbReference>
<dbReference type="AlphaFoldDB" id="A0AAN7Y8U2"/>
<dbReference type="InterPro" id="IPR032675">
    <property type="entry name" value="LRR_dom_sf"/>
</dbReference>
<evidence type="ECO:0000313" key="2">
    <source>
        <dbReference type="Proteomes" id="UP001309876"/>
    </source>
</evidence>
<gene>
    <name evidence="1" type="ORF">LTR05_007806</name>
</gene>
<comment type="caution">
    <text evidence="1">The sequence shown here is derived from an EMBL/GenBank/DDBJ whole genome shotgun (WGS) entry which is preliminary data.</text>
</comment>
<name>A0AAN7Y8U2_9EURO</name>
<reference evidence="1 2" key="1">
    <citation type="submission" date="2023-08" db="EMBL/GenBank/DDBJ databases">
        <title>Black Yeasts Isolated from many extreme environments.</title>
        <authorList>
            <person name="Coleine C."/>
            <person name="Stajich J.E."/>
            <person name="Selbmann L."/>
        </authorList>
    </citation>
    <scope>NUCLEOTIDE SEQUENCE [LARGE SCALE GENOMIC DNA]</scope>
    <source>
        <strain evidence="1 2">CCFEE 5910</strain>
    </source>
</reference>
<keyword evidence="2" id="KW-1185">Reference proteome</keyword>
<sequence>MATILPEEILSIICQELGRERDFNTLFNCALSARTLADPALRTIYQYHELSPAFNFTEDDIRSRDGTGEDSQHYFLRWTSLWRSLIASSLEPSTTYKPYCRYSRILDFRNLTDMLESPRFRSAKRQFYARPLTKLAHTKKEGKYETVDVVATINDIGETVIPKATLLEEMSGHLRPGFLTRWISQTPRLKRMVLWRGDALNNDAGKAVADHCEHFNDLRVYEFLDPDADEVVAKFLDQLNADTILYLRVISHNNLGRLSFEALDRHTTLKELMLNNLSREAMENLNGLKGCTNLEVLSLEDGRGTVRLEELHNDVFLEVISWLSSCIKLKDITLKRFFDGPAILAAVAVAPEVRWSKLCLEGYTVRNASSASFHTALADQKHLEELYLSGNGEDTHSHDLEIMVSSICQLGNLRELNLRQVSDEFDMTHISNLVLNLPLLEEFWTSGQELSSDILPLLANLRSLKNLTLFALTQFDTDSILDFISRLDKDKQQGFQLSLMAVDQDFALSEEEQRLIVEAMKVQVDGRFDFVLWRELESEDSEDD</sequence>
<dbReference type="Proteomes" id="UP001309876">
    <property type="component" value="Unassembled WGS sequence"/>
</dbReference>
<proteinExistence type="predicted"/>
<dbReference type="SUPFAM" id="SSF52047">
    <property type="entry name" value="RNI-like"/>
    <property type="match status" value="1"/>
</dbReference>